<name>K9WD64_9CYAN</name>
<gene>
    <name evidence="13" type="ORF">Mic7113_2348</name>
</gene>
<dbReference type="eggNOG" id="COG0457">
    <property type="taxonomic scope" value="Bacteria"/>
</dbReference>
<comment type="catalytic activity">
    <reaction evidence="7">
        <text>L-threonyl-[protein] + ATP = O-phospho-L-threonyl-[protein] + ADP + H(+)</text>
        <dbReference type="Rhea" id="RHEA:46608"/>
        <dbReference type="Rhea" id="RHEA-COMP:11060"/>
        <dbReference type="Rhea" id="RHEA-COMP:11605"/>
        <dbReference type="ChEBI" id="CHEBI:15378"/>
        <dbReference type="ChEBI" id="CHEBI:30013"/>
        <dbReference type="ChEBI" id="CHEBI:30616"/>
        <dbReference type="ChEBI" id="CHEBI:61977"/>
        <dbReference type="ChEBI" id="CHEBI:456216"/>
        <dbReference type="EC" id="2.7.11.1"/>
    </reaction>
</comment>
<feature type="compositionally biased region" description="Pro residues" evidence="11">
    <location>
        <begin position="425"/>
        <end position="436"/>
    </location>
</feature>
<dbReference type="PANTHER" id="PTHR24363:SF0">
    <property type="entry name" value="SERINE_THREONINE KINASE LIKE DOMAIN CONTAINING 1"/>
    <property type="match status" value="1"/>
</dbReference>
<dbReference type="Pfam" id="PF00515">
    <property type="entry name" value="TPR_1"/>
    <property type="match status" value="1"/>
</dbReference>
<dbReference type="SUPFAM" id="SSF48452">
    <property type="entry name" value="TPR-like"/>
    <property type="match status" value="1"/>
</dbReference>
<dbReference type="SUPFAM" id="SSF56112">
    <property type="entry name" value="Protein kinase-like (PK-like)"/>
    <property type="match status" value="1"/>
</dbReference>
<dbReference type="PROSITE" id="PS50293">
    <property type="entry name" value="TPR_REGION"/>
    <property type="match status" value="1"/>
</dbReference>
<dbReference type="SMART" id="SM00220">
    <property type="entry name" value="S_TKc"/>
    <property type="match status" value="1"/>
</dbReference>
<dbReference type="InterPro" id="IPR019734">
    <property type="entry name" value="TPR_rpt"/>
</dbReference>
<keyword evidence="2 13" id="KW-0723">Serine/threonine-protein kinase</keyword>
<evidence type="ECO:0000256" key="7">
    <source>
        <dbReference type="ARBA" id="ARBA00047899"/>
    </source>
</evidence>
<reference evidence="13 14" key="1">
    <citation type="submission" date="2012-06" db="EMBL/GenBank/DDBJ databases">
        <title>Finished chromosome of genome of Microcoleus sp. PCC 7113.</title>
        <authorList>
            <consortium name="US DOE Joint Genome Institute"/>
            <person name="Gugger M."/>
            <person name="Coursin T."/>
            <person name="Rippka R."/>
            <person name="Tandeau De Marsac N."/>
            <person name="Huntemann M."/>
            <person name="Wei C.-L."/>
            <person name="Han J."/>
            <person name="Detter J.C."/>
            <person name="Han C."/>
            <person name="Tapia R."/>
            <person name="Chen A."/>
            <person name="Kyrpides N."/>
            <person name="Mavromatis K."/>
            <person name="Markowitz V."/>
            <person name="Szeto E."/>
            <person name="Ivanova N."/>
            <person name="Pagani I."/>
            <person name="Pati A."/>
            <person name="Goodwin L."/>
            <person name="Nordberg H.P."/>
            <person name="Cantor M.N."/>
            <person name="Hua S.X."/>
            <person name="Woyke T."/>
            <person name="Kerfeld C.A."/>
        </authorList>
    </citation>
    <scope>NUCLEOTIDE SEQUENCE [LARGE SCALE GENOMIC DNA]</scope>
    <source>
        <strain evidence="13 14">PCC 7113</strain>
    </source>
</reference>
<dbReference type="Gene3D" id="1.25.40.10">
    <property type="entry name" value="Tetratricopeptide repeat domain"/>
    <property type="match status" value="2"/>
</dbReference>
<evidence type="ECO:0000256" key="1">
    <source>
        <dbReference type="ARBA" id="ARBA00012513"/>
    </source>
</evidence>
<evidence type="ECO:0000256" key="5">
    <source>
        <dbReference type="ARBA" id="ARBA00022777"/>
    </source>
</evidence>
<dbReference type="HOGENOM" id="CLU_000288_135_5_3"/>
<proteinExistence type="predicted"/>
<comment type="catalytic activity">
    <reaction evidence="8">
        <text>L-seryl-[protein] + ATP = O-phospho-L-seryl-[protein] + ADP + H(+)</text>
        <dbReference type="Rhea" id="RHEA:17989"/>
        <dbReference type="Rhea" id="RHEA-COMP:9863"/>
        <dbReference type="Rhea" id="RHEA-COMP:11604"/>
        <dbReference type="ChEBI" id="CHEBI:15378"/>
        <dbReference type="ChEBI" id="CHEBI:29999"/>
        <dbReference type="ChEBI" id="CHEBI:30616"/>
        <dbReference type="ChEBI" id="CHEBI:83421"/>
        <dbReference type="ChEBI" id="CHEBI:456216"/>
        <dbReference type="EC" id="2.7.11.1"/>
    </reaction>
</comment>
<keyword evidence="4 10" id="KW-0547">Nucleotide-binding</keyword>
<dbReference type="Gene3D" id="1.10.510.10">
    <property type="entry name" value="Transferase(Phosphotransferase) domain 1"/>
    <property type="match status" value="1"/>
</dbReference>
<feature type="repeat" description="TPR" evidence="9">
    <location>
        <begin position="545"/>
        <end position="578"/>
    </location>
</feature>
<protein>
    <recommendedName>
        <fullName evidence="1">non-specific serine/threonine protein kinase</fullName>
        <ecNumber evidence="1">2.7.11.1</ecNumber>
    </recommendedName>
</protein>
<feature type="region of interest" description="Disordered" evidence="11">
    <location>
        <begin position="416"/>
        <end position="440"/>
    </location>
</feature>
<dbReference type="EC" id="2.7.11.1" evidence="1"/>
<dbReference type="AlphaFoldDB" id="K9WD64"/>
<dbReference type="InterPro" id="IPR017441">
    <property type="entry name" value="Protein_kinase_ATP_BS"/>
</dbReference>
<feature type="repeat" description="TPR" evidence="9">
    <location>
        <begin position="579"/>
        <end position="612"/>
    </location>
</feature>
<dbReference type="Gene3D" id="3.30.200.20">
    <property type="entry name" value="Phosphorylase Kinase, domain 1"/>
    <property type="match status" value="1"/>
</dbReference>
<dbReference type="InterPro" id="IPR000719">
    <property type="entry name" value="Prot_kinase_dom"/>
</dbReference>
<keyword evidence="3" id="KW-0808">Transferase</keyword>
<evidence type="ECO:0000259" key="12">
    <source>
        <dbReference type="PROSITE" id="PS50011"/>
    </source>
</evidence>
<evidence type="ECO:0000256" key="3">
    <source>
        <dbReference type="ARBA" id="ARBA00022679"/>
    </source>
</evidence>
<dbReference type="Proteomes" id="UP000010471">
    <property type="component" value="Chromosome"/>
</dbReference>
<dbReference type="PROSITE" id="PS50005">
    <property type="entry name" value="TPR"/>
    <property type="match status" value="4"/>
</dbReference>
<dbReference type="GO" id="GO:0005524">
    <property type="term" value="F:ATP binding"/>
    <property type="evidence" value="ECO:0007669"/>
    <property type="project" value="UniProtKB-UniRule"/>
</dbReference>
<dbReference type="SMART" id="SM00028">
    <property type="entry name" value="TPR"/>
    <property type="match status" value="5"/>
</dbReference>
<keyword evidence="6 10" id="KW-0067">ATP-binding</keyword>
<dbReference type="PROSITE" id="PS50011">
    <property type="entry name" value="PROTEIN_KINASE_DOM"/>
    <property type="match status" value="1"/>
</dbReference>
<dbReference type="Pfam" id="PF00069">
    <property type="entry name" value="Pkinase"/>
    <property type="match status" value="1"/>
</dbReference>
<accession>K9WD64</accession>
<dbReference type="GO" id="GO:0004674">
    <property type="term" value="F:protein serine/threonine kinase activity"/>
    <property type="evidence" value="ECO:0007669"/>
    <property type="project" value="UniProtKB-KW"/>
</dbReference>
<evidence type="ECO:0000256" key="2">
    <source>
        <dbReference type="ARBA" id="ARBA00022527"/>
    </source>
</evidence>
<feature type="repeat" description="TPR" evidence="9">
    <location>
        <begin position="443"/>
        <end position="476"/>
    </location>
</feature>
<evidence type="ECO:0000256" key="10">
    <source>
        <dbReference type="PROSITE-ProRule" id="PRU10141"/>
    </source>
</evidence>
<keyword evidence="5 13" id="KW-0418">Kinase</keyword>
<dbReference type="RefSeq" id="WP_015182303.1">
    <property type="nucleotide sequence ID" value="NC_019738.1"/>
</dbReference>
<keyword evidence="14" id="KW-1185">Reference proteome</keyword>
<organism evidence="13 14">
    <name type="scientific">Allocoleopsis franciscana PCC 7113</name>
    <dbReference type="NCBI Taxonomy" id="1173027"/>
    <lineage>
        <taxon>Bacteria</taxon>
        <taxon>Bacillati</taxon>
        <taxon>Cyanobacteriota</taxon>
        <taxon>Cyanophyceae</taxon>
        <taxon>Coleofasciculales</taxon>
        <taxon>Coleofasciculaceae</taxon>
        <taxon>Allocoleopsis</taxon>
        <taxon>Allocoleopsis franciscana</taxon>
    </lineage>
</organism>
<evidence type="ECO:0000256" key="6">
    <source>
        <dbReference type="ARBA" id="ARBA00022840"/>
    </source>
</evidence>
<dbReference type="EMBL" id="CP003630">
    <property type="protein sequence ID" value="AFZ18153.1"/>
    <property type="molecule type" value="Genomic_DNA"/>
</dbReference>
<dbReference type="InterPro" id="IPR011009">
    <property type="entry name" value="Kinase-like_dom_sf"/>
</dbReference>
<dbReference type="Pfam" id="PF14559">
    <property type="entry name" value="TPR_19"/>
    <property type="match status" value="1"/>
</dbReference>
<evidence type="ECO:0000256" key="11">
    <source>
        <dbReference type="SAM" id="MobiDB-lite"/>
    </source>
</evidence>
<dbReference type="OrthoDB" id="428645at2"/>
<sequence length="628" mass="70154">MSQDILPTNPEKPLGGRYQIINKLGAGGFGRTFLAEDLHLPGHPQCVVKQLKPQTSEPETLAMARRLFDTEAEVLYQLGNHDQIPRLLAHFEDNEEFYLAQEFIEGEPLTKEFAKGQPWTESQVIDLLQDILQVLAFVHEQQVIHRDIKPPNLIRRQGDGKIVLIDFGAVKQVSSQVVNPETGETNLTISIGTKGYMPNEQLAGTPRFSSDVYAVGMLGIQALTGVHPKSMGEDPQTGEMVWREHAPHVSPELAGILDKMVCYDFRDRYPTAADALAALQNLLGSRQDSLLITSSSGLKDTLPSQKRQPTPDELALAEELTEVDTNLGETNIWVPTEFPVQSSEDNHDTTVSLFRRQPSVDAPQTRVPPKTKLRLIPRQWVKLWPWLAVLTAVGVTFVVTKTVFSPQFAGRAVNRSGVLADQPSTPTPTQPTTPKPPPRKLTAEELQKEGERLKAAGKYQEALTFYDQAIALKPKFAEAYGGRCYCLNKLEKFSEAMVACNDALDLKPKYPEAMWGKGNAYQQQKRLTKALALYEQAIIKKPKFAEAWVSRGMVLQSLGRSYEALWAVDRAIDLERNSADAWTTKGEALWELGRWDEAIVALDKALELQPNHPEALKLRQQARKEMGR</sequence>
<feature type="repeat" description="TPR" evidence="9">
    <location>
        <begin position="511"/>
        <end position="544"/>
    </location>
</feature>
<dbReference type="STRING" id="1173027.Mic7113_2348"/>
<dbReference type="CDD" id="cd14014">
    <property type="entry name" value="STKc_PknB_like"/>
    <property type="match status" value="1"/>
</dbReference>
<evidence type="ECO:0000256" key="9">
    <source>
        <dbReference type="PROSITE-ProRule" id="PRU00339"/>
    </source>
</evidence>
<evidence type="ECO:0000313" key="14">
    <source>
        <dbReference type="Proteomes" id="UP000010471"/>
    </source>
</evidence>
<dbReference type="PATRIC" id="fig|1173027.3.peg.2567"/>
<dbReference type="InterPro" id="IPR011990">
    <property type="entry name" value="TPR-like_helical_dom_sf"/>
</dbReference>
<evidence type="ECO:0000313" key="13">
    <source>
        <dbReference type="EMBL" id="AFZ18153.1"/>
    </source>
</evidence>
<dbReference type="PROSITE" id="PS00107">
    <property type="entry name" value="PROTEIN_KINASE_ATP"/>
    <property type="match status" value="1"/>
</dbReference>
<feature type="domain" description="Protein kinase" evidence="12">
    <location>
        <begin position="18"/>
        <end position="283"/>
    </location>
</feature>
<keyword evidence="9" id="KW-0802">TPR repeat</keyword>
<evidence type="ECO:0000256" key="8">
    <source>
        <dbReference type="ARBA" id="ARBA00048679"/>
    </source>
</evidence>
<feature type="binding site" evidence="10">
    <location>
        <position position="49"/>
    </location>
    <ligand>
        <name>ATP</name>
        <dbReference type="ChEBI" id="CHEBI:30616"/>
    </ligand>
</feature>
<dbReference type="PANTHER" id="PTHR24363">
    <property type="entry name" value="SERINE/THREONINE PROTEIN KINASE"/>
    <property type="match status" value="1"/>
</dbReference>
<dbReference type="eggNOG" id="COG0515">
    <property type="taxonomic scope" value="Bacteria"/>
</dbReference>
<evidence type="ECO:0000256" key="4">
    <source>
        <dbReference type="ARBA" id="ARBA00022741"/>
    </source>
</evidence>
<dbReference type="KEGG" id="mic:Mic7113_2348"/>